<dbReference type="Proteomes" id="UP001286313">
    <property type="component" value="Unassembled WGS sequence"/>
</dbReference>
<feature type="region of interest" description="Disordered" evidence="1">
    <location>
        <begin position="68"/>
        <end position="90"/>
    </location>
</feature>
<name>A0AAE1FZW5_PETCI</name>
<keyword evidence="3" id="KW-1185">Reference proteome</keyword>
<proteinExistence type="predicted"/>
<dbReference type="AlphaFoldDB" id="A0AAE1FZW5"/>
<comment type="caution">
    <text evidence="2">The sequence shown here is derived from an EMBL/GenBank/DDBJ whole genome shotgun (WGS) entry which is preliminary data.</text>
</comment>
<feature type="compositionally biased region" description="Basic and acidic residues" evidence="1">
    <location>
        <begin position="81"/>
        <end position="90"/>
    </location>
</feature>
<sequence>MSSKGAHLGFVSGATLHARPHTGAHKNPYCHNSGDADGRLFYRLTLNFITAAPSVLLHALLRAARDQEKGAGRRGGIMNSMDREERSESDLLVGEVRKTCSHWEKREEEGKHIHWLGR</sequence>
<evidence type="ECO:0000256" key="1">
    <source>
        <dbReference type="SAM" id="MobiDB-lite"/>
    </source>
</evidence>
<evidence type="ECO:0000313" key="3">
    <source>
        <dbReference type="Proteomes" id="UP001286313"/>
    </source>
</evidence>
<gene>
    <name evidence="2" type="ORF">Pcinc_012174</name>
</gene>
<evidence type="ECO:0000313" key="2">
    <source>
        <dbReference type="EMBL" id="KAK3883515.1"/>
    </source>
</evidence>
<dbReference type="EMBL" id="JAWQEG010000986">
    <property type="protein sequence ID" value="KAK3883515.1"/>
    <property type="molecule type" value="Genomic_DNA"/>
</dbReference>
<protein>
    <submittedName>
        <fullName evidence="2">Uncharacterized protein</fullName>
    </submittedName>
</protein>
<organism evidence="2 3">
    <name type="scientific">Petrolisthes cinctipes</name>
    <name type="common">Flat porcelain crab</name>
    <dbReference type="NCBI Taxonomy" id="88211"/>
    <lineage>
        <taxon>Eukaryota</taxon>
        <taxon>Metazoa</taxon>
        <taxon>Ecdysozoa</taxon>
        <taxon>Arthropoda</taxon>
        <taxon>Crustacea</taxon>
        <taxon>Multicrustacea</taxon>
        <taxon>Malacostraca</taxon>
        <taxon>Eumalacostraca</taxon>
        <taxon>Eucarida</taxon>
        <taxon>Decapoda</taxon>
        <taxon>Pleocyemata</taxon>
        <taxon>Anomura</taxon>
        <taxon>Galatheoidea</taxon>
        <taxon>Porcellanidae</taxon>
        <taxon>Petrolisthes</taxon>
    </lineage>
</organism>
<accession>A0AAE1FZW5</accession>
<reference evidence="2" key="1">
    <citation type="submission" date="2023-10" db="EMBL/GenBank/DDBJ databases">
        <title>Genome assemblies of two species of porcelain crab, Petrolisthes cinctipes and Petrolisthes manimaculis (Anomura: Porcellanidae).</title>
        <authorList>
            <person name="Angst P."/>
        </authorList>
    </citation>
    <scope>NUCLEOTIDE SEQUENCE</scope>
    <source>
        <strain evidence="2">PB745_01</strain>
        <tissue evidence="2">Gill</tissue>
    </source>
</reference>